<dbReference type="Proteomes" id="UP001059610">
    <property type="component" value="Unassembled WGS sequence"/>
</dbReference>
<organism evidence="1 2">
    <name type="scientific">Pragia fontium</name>
    <dbReference type="NCBI Taxonomy" id="82985"/>
    <lineage>
        <taxon>Bacteria</taxon>
        <taxon>Pseudomonadati</taxon>
        <taxon>Pseudomonadota</taxon>
        <taxon>Gammaproteobacteria</taxon>
        <taxon>Enterobacterales</taxon>
        <taxon>Budviciaceae</taxon>
        <taxon>Pragia</taxon>
    </lineage>
</organism>
<dbReference type="NCBIfam" id="NF008518">
    <property type="entry name" value="PRK11443.1"/>
    <property type="match status" value="1"/>
</dbReference>
<proteinExistence type="predicted"/>
<dbReference type="Pfam" id="PF10973">
    <property type="entry name" value="DUF2799"/>
    <property type="match status" value="1"/>
</dbReference>
<dbReference type="RefSeq" id="WP_114986941.1">
    <property type="nucleotide sequence ID" value="NZ_BRLJ01000007.1"/>
</dbReference>
<keyword evidence="1" id="KW-0449">Lipoprotein</keyword>
<dbReference type="PROSITE" id="PS51257">
    <property type="entry name" value="PROKAR_LIPOPROTEIN"/>
    <property type="match status" value="1"/>
</dbReference>
<gene>
    <name evidence="1" type="primary">yfiL</name>
    <name evidence="1" type="ORF">SOASR032_25290</name>
</gene>
<keyword evidence="2" id="KW-1185">Reference proteome</keyword>
<evidence type="ECO:0000313" key="2">
    <source>
        <dbReference type="Proteomes" id="UP001059610"/>
    </source>
</evidence>
<sequence>MKDIIALILTLTLTGCSSEGTMPGDLETHAPTSKWFDIGYQEAASGNDIKEDTVLSEWYGEEDINRIAYLQGYAKGQTVLCKSENIIELAKAGKEYPASCNSVSNAEQLKQGWRQLVEK</sequence>
<reference evidence="1" key="1">
    <citation type="submission" date="2022-06" db="EMBL/GenBank/DDBJ databases">
        <title>Draft genome sequences of Pragia fontium str. JCM24417.</title>
        <authorList>
            <person name="Wakabayashi Y."/>
            <person name="Kojima K."/>
        </authorList>
    </citation>
    <scope>NUCLEOTIDE SEQUENCE</scope>
    <source>
        <strain evidence="1">JCM 24417</strain>
    </source>
</reference>
<evidence type="ECO:0000313" key="1">
    <source>
        <dbReference type="EMBL" id="GKX63960.1"/>
    </source>
</evidence>
<dbReference type="EMBL" id="BRLJ01000007">
    <property type="protein sequence ID" value="GKX63960.1"/>
    <property type="molecule type" value="Genomic_DNA"/>
</dbReference>
<accession>A0ABQ5LK15</accession>
<dbReference type="InterPro" id="IPR021242">
    <property type="entry name" value="DUF2799"/>
</dbReference>
<name>A0ABQ5LK15_9GAMM</name>
<comment type="caution">
    <text evidence="1">The sequence shown here is derived from an EMBL/GenBank/DDBJ whole genome shotgun (WGS) entry which is preliminary data.</text>
</comment>
<protein>
    <submittedName>
        <fullName evidence="1">Lipoprotein</fullName>
    </submittedName>
</protein>